<organism evidence="2 3">
    <name type="scientific">Trichinella murrelli</name>
    <dbReference type="NCBI Taxonomy" id="144512"/>
    <lineage>
        <taxon>Eukaryota</taxon>
        <taxon>Metazoa</taxon>
        <taxon>Ecdysozoa</taxon>
        <taxon>Nematoda</taxon>
        <taxon>Enoplea</taxon>
        <taxon>Dorylaimia</taxon>
        <taxon>Trichinellida</taxon>
        <taxon>Trichinellidae</taxon>
        <taxon>Trichinella</taxon>
    </lineage>
</organism>
<keyword evidence="1" id="KW-1133">Transmembrane helix</keyword>
<evidence type="ECO:0000256" key="1">
    <source>
        <dbReference type="SAM" id="Phobius"/>
    </source>
</evidence>
<sequence>MKNIFKLKSLTTLPLSLCSTVEGNRMKFLRYSVDEKLHGSLYGVGAPSKYLVLTNQEMTNSETEEFGAERPKLTDAQLEAGMMSQNVEISEQLEETSTHDEEDEDLAEAFQTYLYFFMIFFVLSTFIRMKFLRYSVDEKLHGSLYGVGAPSKYLVLTNQEMTNSETEEFGAERPKLTDAQLEAGMMSQNVEISEQLEETSTHDEEDEDLAEAFQTYLYFFMIFFVLSTFMFSFWLT</sequence>
<keyword evidence="1" id="KW-0812">Transmembrane</keyword>
<gene>
    <name evidence="2" type="ORF">T05_8534</name>
</gene>
<feature type="transmembrane region" description="Helical" evidence="1">
    <location>
        <begin position="216"/>
        <end position="235"/>
    </location>
</feature>
<dbReference type="EMBL" id="JYDJ01000175">
    <property type="protein sequence ID" value="KRX41304.1"/>
    <property type="molecule type" value="Genomic_DNA"/>
</dbReference>
<protein>
    <submittedName>
        <fullName evidence="2">Uncharacterized protein</fullName>
    </submittedName>
</protein>
<accession>A0A0V0TQQ6</accession>
<comment type="caution">
    <text evidence="2">The sequence shown here is derived from an EMBL/GenBank/DDBJ whole genome shotgun (WGS) entry which is preliminary data.</text>
</comment>
<keyword evidence="1" id="KW-0472">Membrane</keyword>
<reference evidence="2 3" key="1">
    <citation type="submission" date="2015-01" db="EMBL/GenBank/DDBJ databases">
        <title>Evolution of Trichinella species and genotypes.</title>
        <authorList>
            <person name="Korhonen P.K."/>
            <person name="Edoardo P."/>
            <person name="Giuseppe L.R."/>
            <person name="Gasser R.B."/>
        </authorList>
    </citation>
    <scope>NUCLEOTIDE SEQUENCE [LARGE SCALE GENOMIC DNA]</scope>
    <source>
        <strain evidence="2">ISS417</strain>
    </source>
</reference>
<proteinExistence type="predicted"/>
<feature type="non-terminal residue" evidence="2">
    <location>
        <position position="236"/>
    </location>
</feature>
<name>A0A0V0TQQ6_9BILA</name>
<dbReference type="OrthoDB" id="5918990at2759"/>
<evidence type="ECO:0000313" key="3">
    <source>
        <dbReference type="Proteomes" id="UP000055048"/>
    </source>
</evidence>
<evidence type="ECO:0000313" key="2">
    <source>
        <dbReference type="EMBL" id="KRX41304.1"/>
    </source>
</evidence>
<dbReference type="Proteomes" id="UP000055048">
    <property type="component" value="Unassembled WGS sequence"/>
</dbReference>
<dbReference type="AlphaFoldDB" id="A0A0V0TQQ6"/>
<feature type="transmembrane region" description="Helical" evidence="1">
    <location>
        <begin position="113"/>
        <end position="131"/>
    </location>
</feature>
<keyword evidence="3" id="KW-1185">Reference proteome</keyword>